<dbReference type="InterPro" id="IPR010998">
    <property type="entry name" value="Integrase_recombinase_N"/>
</dbReference>
<dbReference type="Gene3D" id="1.10.443.10">
    <property type="entry name" value="Intergrase catalytic core"/>
    <property type="match status" value="1"/>
</dbReference>
<dbReference type="InterPro" id="IPR011010">
    <property type="entry name" value="DNA_brk_join_enz"/>
</dbReference>
<evidence type="ECO:0000256" key="3">
    <source>
        <dbReference type="ARBA" id="ARBA00023172"/>
    </source>
</evidence>
<dbReference type="GO" id="GO:0015074">
    <property type="term" value="P:DNA integration"/>
    <property type="evidence" value="ECO:0007669"/>
    <property type="project" value="InterPro"/>
</dbReference>
<dbReference type="InterPro" id="IPR001387">
    <property type="entry name" value="Cro/C1-type_HTH"/>
</dbReference>
<dbReference type="Gene3D" id="1.10.260.40">
    <property type="entry name" value="lambda repressor-like DNA-binding domains"/>
    <property type="match status" value="1"/>
</dbReference>
<evidence type="ECO:0000259" key="5">
    <source>
        <dbReference type="PROSITE" id="PS50943"/>
    </source>
</evidence>
<evidence type="ECO:0000259" key="7">
    <source>
        <dbReference type="PROSITE" id="PS51900"/>
    </source>
</evidence>
<keyword evidence="3" id="KW-0233">DNA recombination</keyword>
<dbReference type="InterPro" id="IPR044068">
    <property type="entry name" value="CB"/>
</dbReference>
<sequence length="344" mass="39418">MRAVLRLKNGGRYRIRTYDPLRVKQPNSYKLLNKLSVSELAQLSNFSKSYISQIKSGKRPPSPKLLIVLEHHSLTTKPQIDYYALFLNSRCAMGVSSKTLEFYKDRLSRFCAQVPYLKASRVDIEKYLNTIPSNRNGLATRHASYRAIKTFYVWLESNFGIENPTIKLPAPILTKVILPSLTGDQVKYLIDMLDCVRDKAIVALFVESGLRLSELSNIQPKDINWDGRTVQVIGKGRKEALAPFGKVSEGFLKVWLDNADYETNIWGINQQGIKTMLRRLSEKTGLPCNPHTFRRTFACLLRKAGVDTMTIKDLGRWESLEMVQRYTRSVNFHDSLKFYKALLT</sequence>
<name>A0A0V8M2Y6_9CHLR</name>
<evidence type="ECO:0000256" key="4">
    <source>
        <dbReference type="PROSITE-ProRule" id="PRU01248"/>
    </source>
</evidence>
<dbReference type="AlphaFoldDB" id="A0A0V8M2Y6"/>
<dbReference type="OrthoDB" id="9785687at2"/>
<dbReference type="SUPFAM" id="SSF47413">
    <property type="entry name" value="lambda repressor-like DNA-binding domains"/>
    <property type="match status" value="1"/>
</dbReference>
<dbReference type="GO" id="GO:0003677">
    <property type="term" value="F:DNA binding"/>
    <property type="evidence" value="ECO:0007669"/>
    <property type="project" value="UniProtKB-UniRule"/>
</dbReference>
<dbReference type="PROSITE" id="PS50943">
    <property type="entry name" value="HTH_CROC1"/>
    <property type="match status" value="1"/>
</dbReference>
<evidence type="ECO:0000256" key="1">
    <source>
        <dbReference type="ARBA" id="ARBA00008857"/>
    </source>
</evidence>
<evidence type="ECO:0000259" key="6">
    <source>
        <dbReference type="PROSITE" id="PS51898"/>
    </source>
</evidence>
<dbReference type="InterPro" id="IPR013762">
    <property type="entry name" value="Integrase-like_cat_sf"/>
</dbReference>
<dbReference type="PATRIC" id="fig|61435.5.peg.873"/>
<comment type="caution">
    <text evidence="8">The sequence shown here is derived from an EMBL/GenBank/DDBJ whole genome shotgun (WGS) entry which is preliminary data.</text>
</comment>
<dbReference type="Gene3D" id="1.10.150.130">
    <property type="match status" value="1"/>
</dbReference>
<dbReference type="PANTHER" id="PTHR30349">
    <property type="entry name" value="PHAGE INTEGRASE-RELATED"/>
    <property type="match status" value="1"/>
</dbReference>
<evidence type="ECO:0000256" key="2">
    <source>
        <dbReference type="ARBA" id="ARBA00023125"/>
    </source>
</evidence>
<dbReference type="PROSITE" id="PS51900">
    <property type="entry name" value="CB"/>
    <property type="match status" value="1"/>
</dbReference>
<organism evidence="8 9">
    <name type="scientific">Dehalococcoides mccartyi</name>
    <dbReference type="NCBI Taxonomy" id="61435"/>
    <lineage>
        <taxon>Bacteria</taxon>
        <taxon>Bacillati</taxon>
        <taxon>Chloroflexota</taxon>
        <taxon>Dehalococcoidia</taxon>
        <taxon>Dehalococcoidales</taxon>
        <taxon>Dehalococcoidaceae</taxon>
        <taxon>Dehalococcoides</taxon>
    </lineage>
</organism>
<dbReference type="PANTHER" id="PTHR30349:SF41">
    <property type="entry name" value="INTEGRASE_RECOMBINASE PROTEIN MJ0367-RELATED"/>
    <property type="match status" value="1"/>
</dbReference>
<keyword evidence="2 4" id="KW-0238">DNA-binding</keyword>
<proteinExistence type="inferred from homology"/>
<dbReference type="Pfam" id="PF01381">
    <property type="entry name" value="HTH_3"/>
    <property type="match status" value="1"/>
</dbReference>
<feature type="domain" description="Core-binding (CB)" evidence="7">
    <location>
        <begin position="74"/>
        <end position="156"/>
    </location>
</feature>
<feature type="domain" description="HTH cro/C1-type" evidence="5">
    <location>
        <begin position="33"/>
        <end position="67"/>
    </location>
</feature>
<dbReference type="PROSITE" id="PS51898">
    <property type="entry name" value="TYR_RECOMBINASE"/>
    <property type="match status" value="1"/>
</dbReference>
<gene>
    <name evidence="8" type="ORF">DA01_04395</name>
</gene>
<protein>
    <recommendedName>
        <fullName evidence="10">Integrase</fullName>
    </recommendedName>
</protein>
<evidence type="ECO:0000313" key="9">
    <source>
        <dbReference type="Proteomes" id="UP000053577"/>
    </source>
</evidence>
<dbReference type="InterPro" id="IPR010982">
    <property type="entry name" value="Lambda_DNA-bd_dom_sf"/>
</dbReference>
<evidence type="ECO:0008006" key="10">
    <source>
        <dbReference type="Google" id="ProtNLM"/>
    </source>
</evidence>
<evidence type="ECO:0000313" key="8">
    <source>
        <dbReference type="EMBL" id="KSV18120.1"/>
    </source>
</evidence>
<dbReference type="SUPFAM" id="SSF56349">
    <property type="entry name" value="DNA breaking-rejoining enzymes"/>
    <property type="match status" value="1"/>
</dbReference>
<dbReference type="GO" id="GO:0006310">
    <property type="term" value="P:DNA recombination"/>
    <property type="evidence" value="ECO:0007669"/>
    <property type="project" value="UniProtKB-KW"/>
</dbReference>
<feature type="domain" description="Tyr recombinase" evidence="6">
    <location>
        <begin position="176"/>
        <end position="340"/>
    </location>
</feature>
<dbReference type="EMBL" id="JGYD01000018">
    <property type="protein sequence ID" value="KSV18120.1"/>
    <property type="molecule type" value="Genomic_DNA"/>
</dbReference>
<dbReference type="InterPro" id="IPR002104">
    <property type="entry name" value="Integrase_catalytic"/>
</dbReference>
<reference evidence="8 9" key="1">
    <citation type="journal article" date="2015" name="Sci. Rep.">
        <title>A comparative genomics and reductive dehalogenase gene transcription study of two chloroethene-respiring bacteria, Dehalococcoides mccartyi strains MB and 11a.</title>
        <authorList>
            <person name="Low A."/>
            <person name="Shen Z."/>
            <person name="Cheng D."/>
            <person name="Rogers M.J."/>
            <person name="Lee P.K."/>
            <person name="He J."/>
        </authorList>
    </citation>
    <scope>NUCLEOTIDE SEQUENCE [LARGE SCALE GENOMIC DNA]</scope>
    <source>
        <strain evidence="8 9">MB</strain>
    </source>
</reference>
<accession>A0A0V8M2Y6</accession>
<dbReference type="InterPro" id="IPR050090">
    <property type="entry name" value="Tyrosine_recombinase_XerCD"/>
</dbReference>
<dbReference type="Proteomes" id="UP000053577">
    <property type="component" value="Unassembled WGS sequence"/>
</dbReference>
<dbReference type="Pfam" id="PF00589">
    <property type="entry name" value="Phage_integrase"/>
    <property type="match status" value="1"/>
</dbReference>
<comment type="similarity">
    <text evidence="1">Belongs to the 'phage' integrase family.</text>
</comment>
<dbReference type="CDD" id="cd00093">
    <property type="entry name" value="HTH_XRE"/>
    <property type="match status" value="1"/>
</dbReference>